<dbReference type="EMBL" id="CAACVS010000083">
    <property type="protein sequence ID" value="VEU36281.1"/>
    <property type="molecule type" value="Genomic_DNA"/>
</dbReference>
<accession>A0A448Z2L0</accession>
<feature type="region of interest" description="Disordered" evidence="3">
    <location>
        <begin position="369"/>
        <end position="413"/>
    </location>
</feature>
<comment type="similarity">
    <text evidence="2">Belongs to the tRNA methyltransferase O family.</text>
</comment>
<feature type="compositionally biased region" description="Polar residues" evidence="3">
    <location>
        <begin position="393"/>
        <end position="404"/>
    </location>
</feature>
<dbReference type="OrthoDB" id="4882at2759"/>
<dbReference type="PROSITE" id="PS51668">
    <property type="entry name" value="TSAA_2"/>
    <property type="match status" value="1"/>
</dbReference>
<dbReference type="PANTHER" id="PTHR12818:SF0">
    <property type="entry name" value="TRNA (ADENINE(37)-N6)-METHYLTRANSFERASE"/>
    <property type="match status" value="1"/>
</dbReference>
<evidence type="ECO:0000313" key="6">
    <source>
        <dbReference type="EMBL" id="VEU36281.1"/>
    </source>
</evidence>
<proteinExistence type="inferred from homology"/>
<feature type="compositionally biased region" description="Low complexity" evidence="3">
    <location>
        <begin position="264"/>
        <end position="275"/>
    </location>
</feature>
<dbReference type="InterPro" id="IPR040372">
    <property type="entry name" value="YaeB-like"/>
</dbReference>
<evidence type="ECO:0000256" key="1">
    <source>
        <dbReference type="ARBA" id="ARBA00022691"/>
    </source>
</evidence>
<keyword evidence="4" id="KW-1133">Transmembrane helix</keyword>
<feature type="region of interest" description="Disordered" evidence="3">
    <location>
        <begin position="45"/>
        <end position="102"/>
    </location>
</feature>
<dbReference type="InterPro" id="IPR023370">
    <property type="entry name" value="TrmO-like_N"/>
</dbReference>
<name>A0A448Z2L0_9STRA</name>
<dbReference type="SUPFAM" id="SSF118196">
    <property type="entry name" value="YaeB-like"/>
    <property type="match status" value="1"/>
</dbReference>
<dbReference type="InterPro" id="IPR036414">
    <property type="entry name" value="YaeB_N_sf"/>
</dbReference>
<evidence type="ECO:0000256" key="4">
    <source>
        <dbReference type="SAM" id="Phobius"/>
    </source>
</evidence>
<dbReference type="PANTHER" id="PTHR12818">
    <property type="entry name" value="TRNA (ADENINE(37)-N6)-METHYLTRANSFERASE"/>
    <property type="match status" value="1"/>
</dbReference>
<feature type="transmembrane region" description="Helical" evidence="4">
    <location>
        <begin position="7"/>
        <end position="27"/>
    </location>
</feature>
<evidence type="ECO:0000256" key="2">
    <source>
        <dbReference type="ARBA" id="ARBA00033753"/>
    </source>
</evidence>
<feature type="domain" description="TsaA-like" evidence="5">
    <location>
        <begin position="104"/>
        <end position="252"/>
    </location>
</feature>
<feature type="region of interest" description="Disordered" evidence="3">
    <location>
        <begin position="261"/>
        <end position="294"/>
    </location>
</feature>
<dbReference type="Gene3D" id="2.40.30.70">
    <property type="entry name" value="YaeB-like"/>
    <property type="match status" value="1"/>
</dbReference>
<dbReference type="Proteomes" id="UP000291116">
    <property type="component" value="Unassembled WGS sequence"/>
</dbReference>
<dbReference type="Pfam" id="PF01980">
    <property type="entry name" value="TrmO_N"/>
    <property type="match status" value="1"/>
</dbReference>
<dbReference type="InterPro" id="IPR036413">
    <property type="entry name" value="YaeB-like_sf"/>
</dbReference>
<feature type="compositionally biased region" description="Basic and acidic residues" evidence="3">
    <location>
        <begin position="79"/>
        <end position="89"/>
    </location>
</feature>
<sequence length="457" mass="50442">MFATNNAVALAAGISTIAVTISIFSWMEMQRIQNELDLLKEKRNTVDKQNQDSRENKIHDSNGARGKNGESISYGQESKTGEKSHKPNERQTQQPEEDQNDLSVMRIGVIRSIYRLCVGTPRQGLLAPDARGRIELDKIGNSSTAATVSGLEEFSYIWVLFHFHLNTQSAKKARRFKSKISPPAMGGKKVGIYATRSPHRHNPIGITLCKLDRIQEYGPHKVTLHVSGLDLVDGTPVLDIKPYVPVYDSVNAVAQATLSPSPPEVQIESSISSSQTPNGSSSMSPAFGDLPLPPPRVPEWVQGGLATKRNVVITKTAKNELEEILQHNPKALDFYGSHCYCDSDGKGDSTAATMLRVIEQVLSIDVRSSHQTRKARTGRSQAERAARVRSTFDVESTVASNNDSAETKRDEMEQITTQDAVEELQERKMCTQQLDNLLIYFTIQEVAVKRDSSHGSG</sequence>
<keyword evidence="4" id="KW-0472">Membrane</keyword>
<protein>
    <recommendedName>
        <fullName evidence="5">TsaA-like domain-containing protein</fullName>
    </recommendedName>
</protein>
<evidence type="ECO:0000256" key="3">
    <source>
        <dbReference type="SAM" id="MobiDB-lite"/>
    </source>
</evidence>
<dbReference type="AlphaFoldDB" id="A0A448Z2L0"/>
<keyword evidence="1" id="KW-0949">S-adenosyl-L-methionine</keyword>
<dbReference type="NCBIfam" id="TIGR00104">
    <property type="entry name" value="tRNA_TsaA"/>
    <property type="match status" value="1"/>
</dbReference>
<feature type="compositionally biased region" description="Basic and acidic residues" evidence="3">
    <location>
        <begin position="381"/>
        <end position="392"/>
    </location>
</feature>
<gene>
    <name evidence="6" type="ORF">PSNMU_V1.4_AUG-EV-PASAV3_0030330</name>
</gene>
<evidence type="ECO:0000259" key="5">
    <source>
        <dbReference type="PROSITE" id="PS51668"/>
    </source>
</evidence>
<reference evidence="6 7" key="1">
    <citation type="submission" date="2019-01" db="EMBL/GenBank/DDBJ databases">
        <authorList>
            <person name="Ferrante I. M."/>
        </authorList>
    </citation>
    <scope>NUCLEOTIDE SEQUENCE [LARGE SCALE GENOMIC DNA]</scope>
    <source>
        <strain evidence="6 7">B856</strain>
    </source>
</reference>
<keyword evidence="7" id="KW-1185">Reference proteome</keyword>
<organism evidence="6 7">
    <name type="scientific">Pseudo-nitzschia multistriata</name>
    <dbReference type="NCBI Taxonomy" id="183589"/>
    <lineage>
        <taxon>Eukaryota</taxon>
        <taxon>Sar</taxon>
        <taxon>Stramenopiles</taxon>
        <taxon>Ochrophyta</taxon>
        <taxon>Bacillariophyta</taxon>
        <taxon>Bacillariophyceae</taxon>
        <taxon>Bacillariophycidae</taxon>
        <taxon>Bacillariales</taxon>
        <taxon>Bacillariaceae</taxon>
        <taxon>Pseudo-nitzschia</taxon>
    </lineage>
</organism>
<keyword evidence="4" id="KW-0812">Transmembrane</keyword>
<dbReference type="CDD" id="cd09281">
    <property type="entry name" value="UPF0066"/>
    <property type="match status" value="1"/>
</dbReference>
<feature type="compositionally biased region" description="Basic and acidic residues" evidence="3">
    <location>
        <begin position="45"/>
        <end position="62"/>
    </location>
</feature>
<evidence type="ECO:0000313" key="7">
    <source>
        <dbReference type="Proteomes" id="UP000291116"/>
    </source>
</evidence>